<accession>A0A9D1H635</accession>
<keyword evidence="2" id="KW-0805">Transcription regulation</keyword>
<evidence type="ECO:0000256" key="3">
    <source>
        <dbReference type="ARBA" id="ARBA00023082"/>
    </source>
</evidence>
<dbReference type="CDD" id="cd06171">
    <property type="entry name" value="Sigma70_r4"/>
    <property type="match status" value="1"/>
</dbReference>
<protein>
    <submittedName>
        <fullName evidence="7">Sigma-70 family RNA polymerase sigma factor</fullName>
    </submittedName>
</protein>
<keyword evidence="4" id="KW-0804">Transcription</keyword>
<dbReference type="InterPro" id="IPR039425">
    <property type="entry name" value="RNA_pol_sigma-70-like"/>
</dbReference>
<feature type="domain" description="RNA polymerase sigma factor 70 region 4 type 2" evidence="6">
    <location>
        <begin position="103"/>
        <end position="153"/>
    </location>
</feature>
<evidence type="ECO:0000259" key="6">
    <source>
        <dbReference type="Pfam" id="PF08281"/>
    </source>
</evidence>
<dbReference type="InterPro" id="IPR036388">
    <property type="entry name" value="WH-like_DNA-bd_sf"/>
</dbReference>
<gene>
    <name evidence="7" type="ORF">IAC43_04075</name>
</gene>
<dbReference type="InterPro" id="IPR013324">
    <property type="entry name" value="RNA_pol_sigma_r3/r4-like"/>
</dbReference>
<proteinExistence type="inferred from homology"/>
<reference evidence="7" key="1">
    <citation type="submission" date="2020-10" db="EMBL/GenBank/DDBJ databases">
        <authorList>
            <person name="Gilroy R."/>
        </authorList>
    </citation>
    <scope>NUCLEOTIDE SEQUENCE</scope>
    <source>
        <strain evidence="7">ChiBcec7-5410</strain>
    </source>
</reference>
<evidence type="ECO:0000259" key="5">
    <source>
        <dbReference type="Pfam" id="PF04542"/>
    </source>
</evidence>
<dbReference type="GO" id="GO:0006352">
    <property type="term" value="P:DNA-templated transcription initiation"/>
    <property type="evidence" value="ECO:0007669"/>
    <property type="project" value="InterPro"/>
</dbReference>
<dbReference type="Gene3D" id="1.10.1740.10">
    <property type="match status" value="1"/>
</dbReference>
<dbReference type="PANTHER" id="PTHR43133">
    <property type="entry name" value="RNA POLYMERASE ECF-TYPE SIGMA FACTO"/>
    <property type="match status" value="1"/>
</dbReference>
<feature type="domain" description="RNA polymerase sigma-70 region 2" evidence="5">
    <location>
        <begin position="15"/>
        <end position="82"/>
    </location>
</feature>
<dbReference type="Gene3D" id="1.10.10.10">
    <property type="entry name" value="Winged helix-like DNA-binding domain superfamily/Winged helix DNA-binding domain"/>
    <property type="match status" value="1"/>
</dbReference>
<evidence type="ECO:0000256" key="1">
    <source>
        <dbReference type="ARBA" id="ARBA00010641"/>
    </source>
</evidence>
<evidence type="ECO:0000313" key="8">
    <source>
        <dbReference type="Proteomes" id="UP000824160"/>
    </source>
</evidence>
<comment type="similarity">
    <text evidence="1">Belongs to the sigma-70 factor family. ECF subfamily.</text>
</comment>
<dbReference type="NCBIfam" id="TIGR02937">
    <property type="entry name" value="sigma70-ECF"/>
    <property type="match status" value="1"/>
</dbReference>
<dbReference type="AlphaFoldDB" id="A0A9D1H635"/>
<reference evidence="7" key="2">
    <citation type="journal article" date="2021" name="PeerJ">
        <title>Extensive microbial diversity within the chicken gut microbiome revealed by metagenomics and culture.</title>
        <authorList>
            <person name="Gilroy R."/>
            <person name="Ravi A."/>
            <person name="Getino M."/>
            <person name="Pursley I."/>
            <person name="Horton D.L."/>
            <person name="Alikhan N.F."/>
            <person name="Baker D."/>
            <person name="Gharbi K."/>
            <person name="Hall N."/>
            <person name="Watson M."/>
            <person name="Adriaenssens E.M."/>
            <person name="Foster-Nyarko E."/>
            <person name="Jarju S."/>
            <person name="Secka A."/>
            <person name="Antonio M."/>
            <person name="Oren A."/>
            <person name="Chaudhuri R.R."/>
            <person name="La Ragione R."/>
            <person name="Hildebrand F."/>
            <person name="Pallen M.J."/>
        </authorList>
    </citation>
    <scope>NUCLEOTIDE SEQUENCE</scope>
    <source>
        <strain evidence="7">ChiBcec7-5410</strain>
    </source>
</reference>
<evidence type="ECO:0000256" key="2">
    <source>
        <dbReference type="ARBA" id="ARBA00023015"/>
    </source>
</evidence>
<organism evidence="7 8">
    <name type="scientific">Candidatus Faecivivens stercoripullorum</name>
    <dbReference type="NCBI Taxonomy" id="2840805"/>
    <lineage>
        <taxon>Bacteria</taxon>
        <taxon>Bacillati</taxon>
        <taxon>Bacillota</taxon>
        <taxon>Clostridia</taxon>
        <taxon>Eubacteriales</taxon>
        <taxon>Oscillospiraceae</taxon>
        <taxon>Oscillospiraceae incertae sedis</taxon>
        <taxon>Candidatus Faecivivens</taxon>
    </lineage>
</organism>
<dbReference type="SUPFAM" id="SSF88946">
    <property type="entry name" value="Sigma2 domain of RNA polymerase sigma factors"/>
    <property type="match status" value="1"/>
</dbReference>
<dbReference type="Proteomes" id="UP000824160">
    <property type="component" value="Unassembled WGS sequence"/>
</dbReference>
<dbReference type="Pfam" id="PF08281">
    <property type="entry name" value="Sigma70_r4_2"/>
    <property type="match status" value="1"/>
</dbReference>
<dbReference type="PANTHER" id="PTHR43133:SF60">
    <property type="entry name" value="RNA POLYMERASE SIGMA FACTOR SIGV"/>
    <property type="match status" value="1"/>
</dbReference>
<dbReference type="GO" id="GO:0016987">
    <property type="term" value="F:sigma factor activity"/>
    <property type="evidence" value="ECO:0007669"/>
    <property type="project" value="UniProtKB-KW"/>
</dbReference>
<dbReference type="InterPro" id="IPR014284">
    <property type="entry name" value="RNA_pol_sigma-70_dom"/>
</dbReference>
<name>A0A9D1H635_9FIRM</name>
<evidence type="ECO:0000256" key="4">
    <source>
        <dbReference type="ARBA" id="ARBA00023163"/>
    </source>
</evidence>
<dbReference type="InterPro" id="IPR013325">
    <property type="entry name" value="RNA_pol_sigma_r2"/>
</dbReference>
<keyword evidence="3" id="KW-0731">Sigma factor</keyword>
<dbReference type="InterPro" id="IPR007627">
    <property type="entry name" value="RNA_pol_sigma70_r2"/>
</dbReference>
<dbReference type="InterPro" id="IPR013249">
    <property type="entry name" value="RNA_pol_sigma70_r4_t2"/>
</dbReference>
<dbReference type="GO" id="GO:0003677">
    <property type="term" value="F:DNA binding"/>
    <property type="evidence" value="ECO:0007669"/>
    <property type="project" value="InterPro"/>
</dbReference>
<dbReference type="Pfam" id="PF04542">
    <property type="entry name" value="Sigma70_r2"/>
    <property type="match status" value="1"/>
</dbReference>
<comment type="caution">
    <text evidence="7">The sequence shown here is derived from an EMBL/GenBank/DDBJ whole genome shotgun (WGS) entry which is preliminary data.</text>
</comment>
<evidence type="ECO:0000313" key="7">
    <source>
        <dbReference type="EMBL" id="HIT94338.1"/>
    </source>
</evidence>
<dbReference type="EMBL" id="DVLW01000109">
    <property type="protein sequence ID" value="HIT94338.1"/>
    <property type="molecule type" value="Genomic_DNA"/>
</dbReference>
<dbReference type="SUPFAM" id="SSF88659">
    <property type="entry name" value="Sigma3 and sigma4 domains of RNA polymerase sigma factors"/>
    <property type="match status" value="1"/>
</dbReference>
<sequence>MNKPLSRQPDEVEEMIRTYGDMLFRTCLVMLQNQPDAEDAVQETVLKYMLKAPTFSSPEHEKSWLLKVAANHCRDMLRFRSRHPQITLDELAEYLTDPENCGILDALMTIPEKYQIVMLLHYVEGYPTDEIAQIIGRTPSAVKMRLKKGRKLLEEAYRKEN</sequence>